<dbReference type="NCBIfam" id="TIGR00385">
    <property type="entry name" value="dsbE"/>
    <property type="match status" value="1"/>
</dbReference>
<dbReference type="InterPro" id="IPR050553">
    <property type="entry name" value="Thioredoxin_ResA/DsbE_sf"/>
</dbReference>
<name>A0ABQ6Y5V6_9GAMM</name>
<dbReference type="Pfam" id="PF08534">
    <property type="entry name" value="Redoxin"/>
    <property type="match status" value="1"/>
</dbReference>
<organism evidence="7 8">
    <name type="scientific">Alcanivorax xiamenensis</name>
    <dbReference type="NCBI Taxonomy" id="1177156"/>
    <lineage>
        <taxon>Bacteria</taxon>
        <taxon>Pseudomonadati</taxon>
        <taxon>Pseudomonadota</taxon>
        <taxon>Gammaproteobacteria</taxon>
        <taxon>Oceanospirillales</taxon>
        <taxon>Alcanivoracaceae</taxon>
        <taxon>Alcanivorax</taxon>
    </lineage>
</organism>
<keyword evidence="4" id="KW-1015">Disulfide bond</keyword>
<keyword evidence="5" id="KW-0676">Redox-active center</keyword>
<keyword evidence="3" id="KW-0201">Cytochrome c-type biogenesis</keyword>
<evidence type="ECO:0000256" key="1">
    <source>
        <dbReference type="ARBA" id="ARBA00004383"/>
    </source>
</evidence>
<evidence type="ECO:0000313" key="7">
    <source>
        <dbReference type="EMBL" id="KAF0804660.1"/>
    </source>
</evidence>
<dbReference type="PROSITE" id="PS00194">
    <property type="entry name" value="THIOREDOXIN_1"/>
    <property type="match status" value="1"/>
</dbReference>
<dbReference type="InterPro" id="IPR036249">
    <property type="entry name" value="Thioredoxin-like_sf"/>
</dbReference>
<comment type="subcellular location">
    <subcellularLocation>
        <location evidence="1">Cell inner membrane</location>
        <topology evidence="1">Single-pass membrane protein</topology>
        <orientation evidence="1">Periplasmic side</orientation>
    </subcellularLocation>
</comment>
<dbReference type="RefSeq" id="WP_133490650.1">
    <property type="nucleotide sequence ID" value="NZ_AQPF01000027.1"/>
</dbReference>
<gene>
    <name evidence="7" type="ORF">A6D6_02927</name>
</gene>
<dbReference type="InterPro" id="IPR013740">
    <property type="entry name" value="Redoxin"/>
</dbReference>
<comment type="similarity">
    <text evidence="2">Belongs to the thioredoxin family. DsbE subfamily.</text>
</comment>
<dbReference type="EMBL" id="AQPF01000027">
    <property type="protein sequence ID" value="KAF0804660.1"/>
    <property type="molecule type" value="Genomic_DNA"/>
</dbReference>
<dbReference type="PROSITE" id="PS51352">
    <property type="entry name" value="THIOREDOXIN_2"/>
    <property type="match status" value="1"/>
</dbReference>
<protein>
    <submittedName>
        <fullName evidence="7">Thiol:disulfide interchange protein DsbE</fullName>
    </submittedName>
</protein>
<feature type="domain" description="Thioredoxin" evidence="6">
    <location>
        <begin position="47"/>
        <end position="188"/>
    </location>
</feature>
<dbReference type="CDD" id="cd03010">
    <property type="entry name" value="TlpA_like_DsbE"/>
    <property type="match status" value="1"/>
</dbReference>
<dbReference type="SUPFAM" id="SSF52833">
    <property type="entry name" value="Thioredoxin-like"/>
    <property type="match status" value="1"/>
</dbReference>
<evidence type="ECO:0000256" key="3">
    <source>
        <dbReference type="ARBA" id="ARBA00022748"/>
    </source>
</evidence>
<evidence type="ECO:0000256" key="2">
    <source>
        <dbReference type="ARBA" id="ARBA00007758"/>
    </source>
</evidence>
<accession>A0ABQ6Y5V6</accession>
<proteinExistence type="inferred from homology"/>
<dbReference type="InterPro" id="IPR013766">
    <property type="entry name" value="Thioredoxin_domain"/>
</dbReference>
<dbReference type="Gene3D" id="3.40.30.10">
    <property type="entry name" value="Glutaredoxin"/>
    <property type="match status" value="1"/>
</dbReference>
<evidence type="ECO:0000313" key="8">
    <source>
        <dbReference type="Proteomes" id="UP000771797"/>
    </source>
</evidence>
<evidence type="ECO:0000259" key="6">
    <source>
        <dbReference type="PROSITE" id="PS51352"/>
    </source>
</evidence>
<sequence length="197" mass="21952">MNRRDRDEPRRQRGVSLWVFLPLAAFVALAVLLASGLGRNPEELPSELVGKPLPAFQLPSLLGERTLTPASLRDQNWKLLNVWATWCPTCYVEHPYLLELAARGIPIIGLNYKDETDAARDYLANLGNPYSEVVVDHDGQLGLDLGVYGAPETFLLNPEGRVVLRHAGDLNQRVWEEKFQPLLDQAKAGENRSGGED</sequence>
<comment type="caution">
    <text evidence="7">The sequence shown here is derived from an EMBL/GenBank/DDBJ whole genome shotgun (WGS) entry which is preliminary data.</text>
</comment>
<dbReference type="Proteomes" id="UP000771797">
    <property type="component" value="Unassembled WGS sequence"/>
</dbReference>
<evidence type="ECO:0000256" key="5">
    <source>
        <dbReference type="ARBA" id="ARBA00023284"/>
    </source>
</evidence>
<reference evidence="7 8" key="1">
    <citation type="submission" date="2012-09" db="EMBL/GenBank/DDBJ databases">
        <title>Genome Sequence of alkane-degrading Bacterium Alcanivorax sp. 6-D-6.</title>
        <authorList>
            <person name="Lai Q."/>
            <person name="Shao Z."/>
        </authorList>
    </citation>
    <scope>NUCLEOTIDE SEQUENCE [LARGE SCALE GENOMIC DNA]</scope>
    <source>
        <strain evidence="7 8">6-D-6</strain>
    </source>
</reference>
<evidence type="ECO:0000256" key="4">
    <source>
        <dbReference type="ARBA" id="ARBA00023157"/>
    </source>
</evidence>
<dbReference type="PANTHER" id="PTHR42852:SF6">
    <property type="entry name" value="THIOL:DISULFIDE INTERCHANGE PROTEIN DSBE"/>
    <property type="match status" value="1"/>
</dbReference>
<dbReference type="InterPro" id="IPR004799">
    <property type="entry name" value="Periplasmic_diS_OxRdtase_DsbE"/>
</dbReference>
<dbReference type="PANTHER" id="PTHR42852">
    <property type="entry name" value="THIOL:DISULFIDE INTERCHANGE PROTEIN DSBE"/>
    <property type="match status" value="1"/>
</dbReference>
<dbReference type="InterPro" id="IPR017937">
    <property type="entry name" value="Thioredoxin_CS"/>
</dbReference>
<keyword evidence="8" id="KW-1185">Reference proteome</keyword>